<keyword evidence="2 4" id="KW-0238">DNA-binding</keyword>
<dbReference type="InterPro" id="IPR041347">
    <property type="entry name" value="MftR_C"/>
</dbReference>
<evidence type="ECO:0000256" key="3">
    <source>
        <dbReference type="ARBA" id="ARBA00023163"/>
    </source>
</evidence>
<dbReference type="PANTHER" id="PTHR30055:SF238">
    <property type="entry name" value="MYCOFACTOCIN BIOSYNTHESIS TRANSCRIPTIONAL REGULATOR MFTR-RELATED"/>
    <property type="match status" value="1"/>
</dbReference>
<dbReference type="Proteomes" id="UP000077519">
    <property type="component" value="Unassembled WGS sequence"/>
</dbReference>
<dbReference type="PRINTS" id="PR00455">
    <property type="entry name" value="HTHTETR"/>
</dbReference>
<dbReference type="EMBL" id="LVHI01000037">
    <property type="protein sequence ID" value="OAK51761.1"/>
    <property type="molecule type" value="Genomic_DNA"/>
</dbReference>
<dbReference type="PROSITE" id="PS01081">
    <property type="entry name" value="HTH_TETR_1"/>
    <property type="match status" value="1"/>
</dbReference>
<comment type="caution">
    <text evidence="6">The sequence shown here is derived from an EMBL/GenBank/DDBJ whole genome shotgun (WGS) entry which is preliminary data.</text>
</comment>
<dbReference type="GO" id="GO:0003700">
    <property type="term" value="F:DNA-binding transcription factor activity"/>
    <property type="evidence" value="ECO:0007669"/>
    <property type="project" value="TreeGrafter"/>
</dbReference>
<keyword evidence="1" id="KW-0805">Transcription regulation</keyword>
<dbReference type="Pfam" id="PF17754">
    <property type="entry name" value="TetR_C_14"/>
    <property type="match status" value="1"/>
</dbReference>
<dbReference type="Pfam" id="PF00440">
    <property type="entry name" value="TetR_N"/>
    <property type="match status" value="1"/>
</dbReference>
<dbReference type="AlphaFoldDB" id="A0A177Y8I8"/>
<sequence length="189" mass="20649">MVRWEPGAKERLRAAALDLYAERGFEQTTATDIAQVAGVTERTFFRHFADKREVLFDGQEQLQAVFVEAVSKASVEAATIEVVAQAVASGGSFFDDDQRPHSRTRQTVIDANPGLQERELLKLAALARAVASALTDRGVSEPKAVLAAEIGVAVFGVAFRQWIADGERRSLDDIAKDLFRDLTDLTSKA</sequence>
<feature type="domain" description="HTH tetR-type" evidence="5">
    <location>
        <begin position="6"/>
        <end position="66"/>
    </location>
</feature>
<evidence type="ECO:0000313" key="7">
    <source>
        <dbReference type="Proteomes" id="UP000077519"/>
    </source>
</evidence>
<evidence type="ECO:0000256" key="1">
    <source>
        <dbReference type="ARBA" id="ARBA00023015"/>
    </source>
</evidence>
<keyword evidence="3" id="KW-0804">Transcription</keyword>
<proteinExistence type="predicted"/>
<reference evidence="6 7" key="1">
    <citation type="submission" date="2016-03" db="EMBL/GenBank/DDBJ databases">
        <title>Genome sequence of Rhodococcus kyotonensis KB10.</title>
        <authorList>
            <person name="Jeong H."/>
            <person name="Hong C.E."/>
            <person name="Jo S.H."/>
            <person name="Park J.M."/>
        </authorList>
    </citation>
    <scope>NUCLEOTIDE SEQUENCE [LARGE SCALE GENOMIC DNA]</scope>
    <source>
        <strain evidence="6 7">KB10</strain>
    </source>
</reference>
<dbReference type="InterPro" id="IPR050109">
    <property type="entry name" value="HTH-type_TetR-like_transc_reg"/>
</dbReference>
<evidence type="ECO:0000313" key="6">
    <source>
        <dbReference type="EMBL" id="OAK51761.1"/>
    </source>
</evidence>
<dbReference type="Gene3D" id="1.10.357.10">
    <property type="entry name" value="Tetracycline Repressor, domain 2"/>
    <property type="match status" value="1"/>
</dbReference>
<feature type="DNA-binding region" description="H-T-H motif" evidence="4">
    <location>
        <begin position="29"/>
        <end position="48"/>
    </location>
</feature>
<dbReference type="PANTHER" id="PTHR30055">
    <property type="entry name" value="HTH-TYPE TRANSCRIPTIONAL REGULATOR RUTR"/>
    <property type="match status" value="1"/>
</dbReference>
<dbReference type="SUPFAM" id="SSF46689">
    <property type="entry name" value="Homeodomain-like"/>
    <property type="match status" value="1"/>
</dbReference>
<name>A0A177Y8I8_9NOCA</name>
<evidence type="ECO:0000256" key="2">
    <source>
        <dbReference type="ARBA" id="ARBA00023125"/>
    </source>
</evidence>
<gene>
    <name evidence="6" type="ORF">A3K89_10845</name>
</gene>
<dbReference type="InterPro" id="IPR001647">
    <property type="entry name" value="HTH_TetR"/>
</dbReference>
<dbReference type="GO" id="GO:0000976">
    <property type="term" value="F:transcription cis-regulatory region binding"/>
    <property type="evidence" value="ECO:0007669"/>
    <property type="project" value="TreeGrafter"/>
</dbReference>
<organism evidence="6 7">
    <name type="scientific">Rhodococcoides kyotonense</name>
    <dbReference type="NCBI Taxonomy" id="398843"/>
    <lineage>
        <taxon>Bacteria</taxon>
        <taxon>Bacillati</taxon>
        <taxon>Actinomycetota</taxon>
        <taxon>Actinomycetes</taxon>
        <taxon>Mycobacteriales</taxon>
        <taxon>Nocardiaceae</taxon>
        <taxon>Rhodococcoides</taxon>
    </lineage>
</organism>
<evidence type="ECO:0000256" key="4">
    <source>
        <dbReference type="PROSITE-ProRule" id="PRU00335"/>
    </source>
</evidence>
<dbReference type="PROSITE" id="PS50977">
    <property type="entry name" value="HTH_TETR_2"/>
    <property type="match status" value="1"/>
</dbReference>
<keyword evidence="7" id="KW-1185">Reference proteome</keyword>
<protein>
    <submittedName>
        <fullName evidence="6">TetR family transcriptional regulator</fullName>
    </submittedName>
</protein>
<dbReference type="RefSeq" id="WP_068430463.1">
    <property type="nucleotide sequence ID" value="NZ_LVHI01000037.1"/>
</dbReference>
<evidence type="ECO:0000259" key="5">
    <source>
        <dbReference type="PROSITE" id="PS50977"/>
    </source>
</evidence>
<accession>A0A177Y8I8</accession>
<dbReference type="InterPro" id="IPR023772">
    <property type="entry name" value="DNA-bd_HTH_TetR-type_CS"/>
</dbReference>
<dbReference type="InterPro" id="IPR009057">
    <property type="entry name" value="Homeodomain-like_sf"/>
</dbReference>